<protein>
    <submittedName>
        <fullName evidence="2">Uncharacterized protein</fullName>
    </submittedName>
</protein>
<reference evidence="2" key="1">
    <citation type="submission" date="2022-07" db="EMBL/GenBank/DDBJ databases">
        <title>Genome Sequence of Agrocybe chaxingu.</title>
        <authorList>
            <person name="Buettner E."/>
        </authorList>
    </citation>
    <scope>NUCLEOTIDE SEQUENCE</scope>
    <source>
        <strain evidence="2">MP-N11</strain>
    </source>
</reference>
<comment type="caution">
    <text evidence="2">The sequence shown here is derived from an EMBL/GenBank/DDBJ whole genome shotgun (WGS) entry which is preliminary data.</text>
</comment>
<dbReference type="Proteomes" id="UP001148786">
    <property type="component" value="Unassembled WGS sequence"/>
</dbReference>
<gene>
    <name evidence="2" type="ORF">NLJ89_g902</name>
</gene>
<feature type="region of interest" description="Disordered" evidence="1">
    <location>
        <begin position="1"/>
        <end position="23"/>
    </location>
</feature>
<feature type="compositionally biased region" description="Low complexity" evidence="1">
    <location>
        <begin position="183"/>
        <end position="197"/>
    </location>
</feature>
<feature type="region of interest" description="Disordered" evidence="1">
    <location>
        <begin position="67"/>
        <end position="101"/>
    </location>
</feature>
<organism evidence="2 3">
    <name type="scientific">Agrocybe chaxingu</name>
    <dbReference type="NCBI Taxonomy" id="84603"/>
    <lineage>
        <taxon>Eukaryota</taxon>
        <taxon>Fungi</taxon>
        <taxon>Dikarya</taxon>
        <taxon>Basidiomycota</taxon>
        <taxon>Agaricomycotina</taxon>
        <taxon>Agaricomycetes</taxon>
        <taxon>Agaricomycetidae</taxon>
        <taxon>Agaricales</taxon>
        <taxon>Agaricineae</taxon>
        <taxon>Strophariaceae</taxon>
        <taxon>Agrocybe</taxon>
    </lineage>
</organism>
<evidence type="ECO:0000256" key="1">
    <source>
        <dbReference type="SAM" id="MobiDB-lite"/>
    </source>
</evidence>
<evidence type="ECO:0000313" key="2">
    <source>
        <dbReference type="EMBL" id="KAJ3516783.1"/>
    </source>
</evidence>
<dbReference type="AlphaFoldDB" id="A0A9W8TG03"/>
<dbReference type="EMBL" id="JANKHO010000042">
    <property type="protein sequence ID" value="KAJ3516783.1"/>
    <property type="molecule type" value="Genomic_DNA"/>
</dbReference>
<feature type="region of interest" description="Disordered" evidence="1">
    <location>
        <begin position="153"/>
        <end position="206"/>
    </location>
</feature>
<keyword evidence="3" id="KW-1185">Reference proteome</keyword>
<accession>A0A9W8TG03</accession>
<name>A0A9W8TG03_9AGAR</name>
<proteinExistence type="predicted"/>
<evidence type="ECO:0000313" key="3">
    <source>
        <dbReference type="Proteomes" id="UP001148786"/>
    </source>
</evidence>
<feature type="compositionally biased region" description="Polar residues" evidence="1">
    <location>
        <begin position="1"/>
        <end position="11"/>
    </location>
</feature>
<sequence length="266" mass="29475">MTLSRKSSSSDGDVAERARQRKSRKLSRIFGDFGFLDYPGYAFSSPTQAPRTAPPFSDIEEVGQVAASTEGLVRQSRSEESTMVEDTNSTKPRDLPFSDKSNLKTLGGLGCNGIQTTGWKSRERRVFSERQSEVRRTKKMSRIFGEVPPVGMVKRISSSPMRSTSGHSPVTQKIDSSALNPKASLDSALSEESLPSDTMSDPGHHSTLIDEYEHIEVRGGFSMDMRSEGSNFHDRRRRAAKLAHFFGESKLDWSPPESVYKAGPFT</sequence>
<feature type="compositionally biased region" description="Polar residues" evidence="1">
    <location>
        <begin position="156"/>
        <end position="179"/>
    </location>
</feature>